<dbReference type="CDD" id="cd23412">
    <property type="entry name" value="beta-trefoil_Ricin_unchar"/>
    <property type="match status" value="1"/>
</dbReference>
<accession>A0A099Z3P7</accession>
<dbReference type="InterPro" id="IPR052678">
    <property type="entry name" value="OST-beta_subunit"/>
</dbReference>
<dbReference type="EMBL" id="KL888999">
    <property type="protein sequence ID" value="KGL76351.1"/>
    <property type="molecule type" value="Genomic_DNA"/>
</dbReference>
<dbReference type="SMART" id="SM00458">
    <property type="entry name" value="RICIN"/>
    <property type="match status" value="1"/>
</dbReference>
<dbReference type="SUPFAM" id="SSF50370">
    <property type="entry name" value="Ricin B-like lectins"/>
    <property type="match status" value="1"/>
</dbReference>
<gene>
    <name evidence="2" type="ORF">N309_06613</name>
</gene>
<evidence type="ECO:0000259" key="1">
    <source>
        <dbReference type="SMART" id="SM00458"/>
    </source>
</evidence>
<proteinExistence type="predicted"/>
<protein>
    <recommendedName>
        <fullName evidence="1">Ricin B lectin domain-containing protein</fullName>
    </recommendedName>
</protein>
<feature type="non-terminal residue" evidence="2">
    <location>
        <position position="1"/>
    </location>
</feature>
<dbReference type="Proteomes" id="UP000053641">
    <property type="component" value="Unassembled WGS sequence"/>
</dbReference>
<evidence type="ECO:0000313" key="2">
    <source>
        <dbReference type="EMBL" id="KGL76351.1"/>
    </source>
</evidence>
<dbReference type="Pfam" id="PF00652">
    <property type="entry name" value="Ricin_B_lectin"/>
    <property type="match status" value="1"/>
</dbReference>
<dbReference type="AlphaFoldDB" id="A0A099Z3P7"/>
<organism evidence="2 3">
    <name type="scientific">Tinamus guttatus</name>
    <name type="common">White-throated tinamou</name>
    <dbReference type="NCBI Taxonomy" id="94827"/>
    <lineage>
        <taxon>Eukaryota</taxon>
        <taxon>Metazoa</taxon>
        <taxon>Chordata</taxon>
        <taxon>Craniata</taxon>
        <taxon>Vertebrata</taxon>
        <taxon>Euteleostomi</taxon>
        <taxon>Archelosauria</taxon>
        <taxon>Archosauria</taxon>
        <taxon>Dinosauria</taxon>
        <taxon>Saurischia</taxon>
        <taxon>Theropoda</taxon>
        <taxon>Coelurosauria</taxon>
        <taxon>Aves</taxon>
        <taxon>Palaeognathae</taxon>
        <taxon>Tinamiformes</taxon>
        <taxon>Tinamidae</taxon>
        <taxon>Tinamus</taxon>
    </lineage>
</organism>
<reference evidence="2 3" key="1">
    <citation type="submission" date="2014-06" db="EMBL/GenBank/DDBJ databases">
        <title>Genome evolution of avian class.</title>
        <authorList>
            <person name="Zhang G."/>
            <person name="Li C."/>
        </authorList>
    </citation>
    <scope>NUCLEOTIDE SEQUENCE [LARGE SCALE GENOMIC DNA]</scope>
    <source>
        <strain evidence="2">BGI_N309</strain>
    </source>
</reference>
<dbReference type="InterPro" id="IPR035992">
    <property type="entry name" value="Ricin_B-like_lectins"/>
</dbReference>
<dbReference type="PANTHER" id="PTHR36129:SF2">
    <property type="entry name" value="RICIN B LECTIN DOMAIN-CONTAINING PROTEIN"/>
    <property type="match status" value="1"/>
</dbReference>
<evidence type="ECO:0000313" key="3">
    <source>
        <dbReference type="Proteomes" id="UP000053641"/>
    </source>
</evidence>
<name>A0A099Z3P7_TINGU</name>
<feature type="domain" description="Ricin B lectin" evidence="1">
    <location>
        <begin position="3"/>
        <end position="124"/>
    </location>
</feature>
<dbReference type="Gene3D" id="2.80.10.50">
    <property type="match status" value="1"/>
</dbReference>
<feature type="non-terminal residue" evidence="2">
    <location>
        <position position="158"/>
    </location>
</feature>
<sequence>SEGQGFLIKNTRLQKCIHVSHHKPDGIGLSDCKLHSQQQRWSWDPATKTIVSLKTKQCLSAHKTHEYSLVKLESCGNRERQVWACSKKGHLTLQSLGFHLSTKEGGHKVFVSKEKNKFSKWKTLADETICAAAWAETLRPGEPTQAAVDRLIWIYESK</sequence>
<dbReference type="InterPro" id="IPR000772">
    <property type="entry name" value="Ricin_B_lectin"/>
</dbReference>
<keyword evidence="3" id="KW-1185">Reference proteome</keyword>
<dbReference type="PROSITE" id="PS50231">
    <property type="entry name" value="RICIN_B_LECTIN"/>
    <property type="match status" value="1"/>
</dbReference>
<dbReference type="PANTHER" id="PTHR36129">
    <property type="entry name" value="ORGANIC SOLUTE TRANSPORTER SUBUNIT BETA-RELATED"/>
    <property type="match status" value="1"/>
</dbReference>